<dbReference type="GeneID" id="6080138"/>
<dbReference type="RefSeq" id="XP_001884501.1">
    <property type="nucleotide sequence ID" value="XM_001884466.1"/>
</dbReference>
<organism evidence="2">
    <name type="scientific">Laccaria bicolor (strain S238N-H82 / ATCC MYA-4686)</name>
    <name type="common">Bicoloured deceiver</name>
    <name type="synonym">Laccaria laccata var. bicolor</name>
    <dbReference type="NCBI Taxonomy" id="486041"/>
    <lineage>
        <taxon>Eukaryota</taxon>
        <taxon>Fungi</taxon>
        <taxon>Dikarya</taxon>
        <taxon>Basidiomycota</taxon>
        <taxon>Agaricomycotina</taxon>
        <taxon>Agaricomycetes</taxon>
        <taxon>Agaricomycetidae</taxon>
        <taxon>Agaricales</taxon>
        <taxon>Agaricineae</taxon>
        <taxon>Hydnangiaceae</taxon>
        <taxon>Laccaria</taxon>
    </lineage>
</organism>
<dbReference type="OrthoDB" id="2836117at2759"/>
<gene>
    <name evidence="1" type="ORF">LACBIDRAFT_294990</name>
</gene>
<dbReference type="AlphaFoldDB" id="B0DKN7"/>
<dbReference type="Proteomes" id="UP000001194">
    <property type="component" value="Unassembled WGS sequence"/>
</dbReference>
<accession>B0DKN7</accession>
<dbReference type="HOGENOM" id="CLU_053557_0_0_1"/>
<proteinExistence type="predicted"/>
<name>B0DKN7_LACBS</name>
<dbReference type="InParanoid" id="B0DKN7"/>
<evidence type="ECO:0000313" key="1">
    <source>
        <dbReference type="EMBL" id="EDR04677.1"/>
    </source>
</evidence>
<protein>
    <submittedName>
        <fullName evidence="1">Predicted protein</fullName>
    </submittedName>
</protein>
<evidence type="ECO:0000313" key="2">
    <source>
        <dbReference type="Proteomes" id="UP000001194"/>
    </source>
</evidence>
<dbReference type="EMBL" id="DS547116">
    <property type="protein sequence ID" value="EDR04677.1"/>
    <property type="molecule type" value="Genomic_DNA"/>
</dbReference>
<keyword evidence="2" id="KW-1185">Reference proteome</keyword>
<reference evidence="1 2" key="1">
    <citation type="journal article" date="2008" name="Nature">
        <title>The genome of Laccaria bicolor provides insights into mycorrhizal symbiosis.</title>
        <authorList>
            <person name="Martin F."/>
            <person name="Aerts A."/>
            <person name="Ahren D."/>
            <person name="Brun A."/>
            <person name="Danchin E.G.J."/>
            <person name="Duchaussoy F."/>
            <person name="Gibon J."/>
            <person name="Kohler A."/>
            <person name="Lindquist E."/>
            <person name="Pereda V."/>
            <person name="Salamov A."/>
            <person name="Shapiro H.J."/>
            <person name="Wuyts J."/>
            <person name="Blaudez D."/>
            <person name="Buee M."/>
            <person name="Brokstein P."/>
            <person name="Canbaeck B."/>
            <person name="Cohen D."/>
            <person name="Courty P.E."/>
            <person name="Coutinho P.M."/>
            <person name="Delaruelle C."/>
            <person name="Detter J.C."/>
            <person name="Deveau A."/>
            <person name="DiFazio S."/>
            <person name="Duplessis S."/>
            <person name="Fraissinet-Tachet L."/>
            <person name="Lucic E."/>
            <person name="Frey-Klett P."/>
            <person name="Fourrey C."/>
            <person name="Feussner I."/>
            <person name="Gay G."/>
            <person name="Grimwood J."/>
            <person name="Hoegger P.J."/>
            <person name="Jain P."/>
            <person name="Kilaru S."/>
            <person name="Labbe J."/>
            <person name="Lin Y.C."/>
            <person name="Legue V."/>
            <person name="Le Tacon F."/>
            <person name="Marmeisse R."/>
            <person name="Melayah D."/>
            <person name="Montanini B."/>
            <person name="Muratet M."/>
            <person name="Nehls U."/>
            <person name="Niculita-Hirzel H."/>
            <person name="Oudot-Le Secq M.P."/>
            <person name="Peter M."/>
            <person name="Quesneville H."/>
            <person name="Rajashekar B."/>
            <person name="Reich M."/>
            <person name="Rouhier N."/>
            <person name="Schmutz J."/>
            <person name="Yin T."/>
            <person name="Chalot M."/>
            <person name="Henrissat B."/>
            <person name="Kuees U."/>
            <person name="Lucas S."/>
            <person name="Van de Peer Y."/>
            <person name="Podila G.K."/>
            <person name="Polle A."/>
            <person name="Pukkila P.J."/>
            <person name="Richardson P.M."/>
            <person name="Rouze P."/>
            <person name="Sanders I.R."/>
            <person name="Stajich J.E."/>
            <person name="Tunlid A."/>
            <person name="Tuskan G."/>
            <person name="Grigoriev I.V."/>
        </authorList>
    </citation>
    <scope>NUCLEOTIDE SEQUENCE [LARGE SCALE GENOMIC DNA]</scope>
    <source>
        <strain evidence="2">S238N-H82 / ATCC MYA-4686</strain>
    </source>
</reference>
<sequence length="447" mass="50475">MAYLNDLATEILCKIFNSVTDSVDDGIIQDPTVGGRSGGVQVMGGIPTRGVIAPTSDAYKLPELKTTILAAFTLSHVCKTWRKIVLERPAMWQRVRISYRQLLGLGKMLRNILVRSHPYPLHLDVSLLGCEWHLSGEVYTAARRQLDEFIMRCESVRVEGNHFALAALLKIFERHNLKARTKAGIKWLHVVENFRDANTNIPSGPFPLDRIAPQLICLNAQFAGASRFPSNMDRIIFEDHLFKREVYWDAFSISGAKHIVLSNVGIPRPYHRLGIMLGPLPPGFPGHTPYVSPRDKYLARTGSTLTSITFHALHDYRHERGCTIRAGDIMQHAAGQLFQEIFLKRVAATLEKVQFVNITGYTWAGFITACEHIQFDFPRVHTLRLEDVNIHFGGEDFGLLARVFPNLTQLTVKGMGYPHGVNLIRLFLGDGFVWPEMRAIEYDVFDD</sequence>
<dbReference type="KEGG" id="lbc:LACBIDRAFT_294990"/>